<dbReference type="InterPro" id="IPR018260">
    <property type="entry name" value="Ribosomal_uL22_CS"/>
</dbReference>
<dbReference type="eggNOG" id="COG0091">
    <property type="taxonomic scope" value="Bacteria"/>
</dbReference>
<dbReference type="HAMAP" id="MF_01331_B">
    <property type="entry name" value="Ribosomal_uL22_B"/>
    <property type="match status" value="1"/>
</dbReference>
<gene>
    <name evidence="7" type="primary">rplV</name>
    <name evidence="11" type="ordered locus">Desti_5267</name>
</gene>
<dbReference type="GO" id="GO:0019843">
    <property type="term" value="F:rRNA binding"/>
    <property type="evidence" value="ECO:0007669"/>
    <property type="project" value="UniProtKB-UniRule"/>
</dbReference>
<dbReference type="STRING" id="706587.Desti_5267"/>
<protein>
    <recommendedName>
        <fullName evidence="6 7">Large ribosomal subunit protein uL22</fullName>
    </recommendedName>
</protein>
<dbReference type="CDD" id="cd00336">
    <property type="entry name" value="Ribosomal_L22"/>
    <property type="match status" value="1"/>
</dbReference>
<evidence type="ECO:0000256" key="3">
    <source>
        <dbReference type="ARBA" id="ARBA00022884"/>
    </source>
</evidence>
<evidence type="ECO:0000313" key="11">
    <source>
        <dbReference type="EMBL" id="AFM27857.1"/>
    </source>
</evidence>
<comment type="similarity">
    <text evidence="1 7 8">Belongs to the universal ribosomal protein uL22 family.</text>
</comment>
<comment type="function">
    <text evidence="7 10">This protein binds specifically to 23S rRNA; its binding is stimulated by other ribosomal proteins, e.g., L4, L17, and L20. It is important during the early stages of 50S assembly. It makes multiple contacts with different domains of the 23S rRNA in the assembled 50S subunit and ribosome.</text>
</comment>
<dbReference type="KEGG" id="dti:Desti_5267"/>
<proteinExistence type="inferred from homology"/>
<keyword evidence="5 7" id="KW-0687">Ribonucleoprotein</keyword>
<evidence type="ECO:0000256" key="6">
    <source>
        <dbReference type="ARBA" id="ARBA00035207"/>
    </source>
</evidence>
<dbReference type="Proteomes" id="UP000006055">
    <property type="component" value="Chromosome"/>
</dbReference>
<dbReference type="SUPFAM" id="SSF54843">
    <property type="entry name" value="Ribosomal protein L22"/>
    <property type="match status" value="1"/>
</dbReference>
<dbReference type="PATRIC" id="fig|706587.4.peg.5937"/>
<reference evidence="12" key="1">
    <citation type="submission" date="2012-06" db="EMBL/GenBank/DDBJ databases">
        <title>Complete sequence of chromosome of Desulfomonile tiedjei DSM 6799.</title>
        <authorList>
            <person name="Lucas S."/>
            <person name="Copeland A."/>
            <person name="Lapidus A."/>
            <person name="Glavina del Rio T."/>
            <person name="Dalin E."/>
            <person name="Tice H."/>
            <person name="Bruce D."/>
            <person name="Goodwin L."/>
            <person name="Pitluck S."/>
            <person name="Peters L."/>
            <person name="Ovchinnikova G."/>
            <person name="Zeytun A."/>
            <person name="Lu M."/>
            <person name="Kyrpides N."/>
            <person name="Mavromatis K."/>
            <person name="Ivanova N."/>
            <person name="Brettin T."/>
            <person name="Detter J.C."/>
            <person name="Han C."/>
            <person name="Larimer F."/>
            <person name="Land M."/>
            <person name="Hauser L."/>
            <person name="Markowitz V."/>
            <person name="Cheng J.-F."/>
            <person name="Hugenholtz P."/>
            <person name="Woyke T."/>
            <person name="Wu D."/>
            <person name="Spring S."/>
            <person name="Schroeder M."/>
            <person name="Brambilla E."/>
            <person name="Klenk H.-P."/>
            <person name="Eisen J.A."/>
        </authorList>
    </citation>
    <scope>NUCLEOTIDE SEQUENCE [LARGE SCALE GENOMIC DNA]</scope>
    <source>
        <strain evidence="12">ATCC 49306 / DSM 6799 / DCB-1</strain>
    </source>
</reference>
<dbReference type="GO" id="GO:0006412">
    <property type="term" value="P:translation"/>
    <property type="evidence" value="ECO:0007669"/>
    <property type="project" value="UniProtKB-UniRule"/>
</dbReference>
<dbReference type="RefSeq" id="WP_014812956.1">
    <property type="nucleotide sequence ID" value="NC_018025.1"/>
</dbReference>
<dbReference type="InterPro" id="IPR005727">
    <property type="entry name" value="Ribosomal_uL22_bac/chlpt-type"/>
</dbReference>
<evidence type="ECO:0000256" key="10">
    <source>
        <dbReference type="RuleBase" id="RU004008"/>
    </source>
</evidence>
<evidence type="ECO:0000256" key="7">
    <source>
        <dbReference type="HAMAP-Rule" id="MF_01331"/>
    </source>
</evidence>
<comment type="subunit">
    <text evidence="7 9">Part of the 50S ribosomal subunit.</text>
</comment>
<dbReference type="GO" id="GO:0022625">
    <property type="term" value="C:cytosolic large ribosomal subunit"/>
    <property type="evidence" value="ECO:0007669"/>
    <property type="project" value="TreeGrafter"/>
</dbReference>
<keyword evidence="12" id="KW-1185">Reference proteome</keyword>
<dbReference type="NCBIfam" id="TIGR01044">
    <property type="entry name" value="rplV_bact"/>
    <property type="match status" value="1"/>
</dbReference>
<keyword evidence="2 7" id="KW-0699">rRNA-binding</keyword>
<comment type="function">
    <text evidence="7">The globular domain of the protein is located near the polypeptide exit tunnel on the outside of the subunit, while an extended beta-hairpin is found that lines the wall of the exit tunnel in the center of the 70S ribosome.</text>
</comment>
<name>I4CE66_DESTA</name>
<evidence type="ECO:0000313" key="12">
    <source>
        <dbReference type="Proteomes" id="UP000006055"/>
    </source>
</evidence>
<dbReference type="PANTHER" id="PTHR13501">
    <property type="entry name" value="CHLOROPLAST 50S RIBOSOMAL PROTEIN L22-RELATED"/>
    <property type="match status" value="1"/>
</dbReference>
<dbReference type="Gene3D" id="3.90.470.10">
    <property type="entry name" value="Ribosomal protein L22/L17"/>
    <property type="match status" value="1"/>
</dbReference>
<evidence type="ECO:0000256" key="4">
    <source>
        <dbReference type="ARBA" id="ARBA00022980"/>
    </source>
</evidence>
<dbReference type="InterPro" id="IPR036394">
    <property type="entry name" value="Ribosomal_uL22_sf"/>
</dbReference>
<dbReference type="InterPro" id="IPR001063">
    <property type="entry name" value="Ribosomal_uL22"/>
</dbReference>
<dbReference type="HOGENOM" id="CLU_083987_3_3_7"/>
<dbReference type="EMBL" id="CP003360">
    <property type="protein sequence ID" value="AFM27857.1"/>
    <property type="molecule type" value="Genomic_DNA"/>
</dbReference>
<keyword evidence="4 7" id="KW-0689">Ribosomal protein</keyword>
<dbReference type="AlphaFoldDB" id="I4CE66"/>
<sequence length="110" mass="12318">MEWVSTHKYARISARKARLVADLVRGMPVSKAMSLLRFTPKKGAELILKVVQSALGNATQSRGVDEESLYISRIMIDEGPTAKRWIPRAMGRATRVRKRTSHIVVAVSEE</sequence>
<dbReference type="PROSITE" id="PS00464">
    <property type="entry name" value="RIBOSOMAL_L22"/>
    <property type="match status" value="1"/>
</dbReference>
<dbReference type="InterPro" id="IPR047867">
    <property type="entry name" value="Ribosomal_uL22_bac/org-type"/>
</dbReference>
<dbReference type="PANTHER" id="PTHR13501:SF8">
    <property type="entry name" value="LARGE RIBOSOMAL SUBUNIT PROTEIN UL22M"/>
    <property type="match status" value="1"/>
</dbReference>
<evidence type="ECO:0000256" key="9">
    <source>
        <dbReference type="RuleBase" id="RU004006"/>
    </source>
</evidence>
<evidence type="ECO:0000256" key="5">
    <source>
        <dbReference type="ARBA" id="ARBA00023274"/>
    </source>
</evidence>
<keyword evidence="3 7" id="KW-0694">RNA-binding</keyword>
<evidence type="ECO:0000256" key="8">
    <source>
        <dbReference type="RuleBase" id="RU004005"/>
    </source>
</evidence>
<evidence type="ECO:0000256" key="1">
    <source>
        <dbReference type="ARBA" id="ARBA00009451"/>
    </source>
</evidence>
<evidence type="ECO:0000256" key="2">
    <source>
        <dbReference type="ARBA" id="ARBA00022730"/>
    </source>
</evidence>
<dbReference type="GO" id="GO:0003735">
    <property type="term" value="F:structural constituent of ribosome"/>
    <property type="evidence" value="ECO:0007669"/>
    <property type="project" value="InterPro"/>
</dbReference>
<dbReference type="Pfam" id="PF00237">
    <property type="entry name" value="Ribosomal_L22"/>
    <property type="match status" value="1"/>
</dbReference>
<organism evidence="11 12">
    <name type="scientific">Desulfomonile tiedjei (strain ATCC 49306 / DSM 6799 / DCB-1)</name>
    <dbReference type="NCBI Taxonomy" id="706587"/>
    <lineage>
        <taxon>Bacteria</taxon>
        <taxon>Pseudomonadati</taxon>
        <taxon>Thermodesulfobacteriota</taxon>
        <taxon>Desulfomonilia</taxon>
        <taxon>Desulfomonilales</taxon>
        <taxon>Desulfomonilaceae</taxon>
        <taxon>Desulfomonile</taxon>
    </lineage>
</organism>
<accession>I4CE66</accession>
<dbReference type="OrthoDB" id="9805969at2"/>